<feature type="transmembrane region" description="Helical" evidence="4">
    <location>
        <begin position="314"/>
        <end position="334"/>
    </location>
</feature>
<keyword evidence="2 4" id="KW-1133">Transmembrane helix</keyword>
<feature type="domain" description="Major facilitator superfamily (MFS) profile" evidence="5">
    <location>
        <begin position="20"/>
        <end position="400"/>
    </location>
</feature>
<dbReference type="Proteomes" id="UP000294575">
    <property type="component" value="Unassembled WGS sequence"/>
</dbReference>
<dbReference type="Gene3D" id="1.20.1250.20">
    <property type="entry name" value="MFS general substrate transporter like domains"/>
    <property type="match status" value="2"/>
</dbReference>
<name>A0A4R6U5V1_9GAMM</name>
<feature type="transmembrane region" description="Helical" evidence="4">
    <location>
        <begin position="146"/>
        <end position="167"/>
    </location>
</feature>
<feature type="transmembrane region" description="Helical" evidence="4">
    <location>
        <begin position="290"/>
        <end position="308"/>
    </location>
</feature>
<evidence type="ECO:0000313" key="7">
    <source>
        <dbReference type="Proteomes" id="UP000294575"/>
    </source>
</evidence>
<dbReference type="PANTHER" id="PTHR43129">
    <property type="entry name" value="FOSMIDOMYCIN RESISTANCE PROTEIN"/>
    <property type="match status" value="1"/>
</dbReference>
<feature type="transmembrane region" description="Helical" evidence="4">
    <location>
        <begin position="377"/>
        <end position="394"/>
    </location>
</feature>
<feature type="transmembrane region" description="Helical" evidence="4">
    <location>
        <begin position="346"/>
        <end position="365"/>
    </location>
</feature>
<feature type="transmembrane region" description="Helical" evidence="4">
    <location>
        <begin position="260"/>
        <end position="278"/>
    </location>
</feature>
<dbReference type="GO" id="GO:0005886">
    <property type="term" value="C:plasma membrane"/>
    <property type="evidence" value="ECO:0007669"/>
    <property type="project" value="TreeGrafter"/>
</dbReference>
<protein>
    <submittedName>
        <fullName evidence="6">FSR family fosmidomycin resistance protein-like MFS transporter</fullName>
    </submittedName>
</protein>
<evidence type="ECO:0000256" key="4">
    <source>
        <dbReference type="SAM" id="Phobius"/>
    </source>
</evidence>
<dbReference type="PRINTS" id="PR01988">
    <property type="entry name" value="EXPORTERBACE"/>
</dbReference>
<evidence type="ECO:0000259" key="5">
    <source>
        <dbReference type="PROSITE" id="PS50850"/>
    </source>
</evidence>
<sequence length="402" mass="41951">MNTSSSPALPGAGLGVSFGILLAISSTHLINDMMQSVLLALYPLLQGSYSLSFVQIGLITVAFQCSASLLQPLIGLYTDKHPMPWLLPAGMGFTVGGLILLSRADSYPLILLAAALIGVGSAVFHPESSRIARMASAGKHGLAQSIFQVGGTMGSAVGPLLAAAFIVPFGQPSVAWVALLALVGVIVLTGISRWHAANINGVRGRRALKPGGELPANGKVRLALTLLLILMFSKFVYLASLNSYFTFYLIDNFGLGIQQAQYSLFIFMFGSALGTIAGGPLGDRFGRKKVILGSILGAAPFSLALPFVSLPLTLVLVFIVGFIIASAFPAIVVYGQELVPGKTGAISGLFFGLSFGIAGIGAAAIGALADFYSIETVYRLCALLPLLGLVAFMLPDMRRSEP</sequence>
<feature type="transmembrane region" description="Helical" evidence="4">
    <location>
        <begin position="12"/>
        <end position="30"/>
    </location>
</feature>
<gene>
    <name evidence="6" type="ORF">DFQ45_101151</name>
</gene>
<dbReference type="SUPFAM" id="SSF103473">
    <property type="entry name" value="MFS general substrate transporter"/>
    <property type="match status" value="1"/>
</dbReference>
<dbReference type="GO" id="GO:0022857">
    <property type="term" value="F:transmembrane transporter activity"/>
    <property type="evidence" value="ECO:0007669"/>
    <property type="project" value="InterPro"/>
</dbReference>
<reference evidence="6 7" key="1">
    <citation type="submission" date="2019-03" db="EMBL/GenBank/DDBJ databases">
        <title>Genomic Encyclopedia of Type Strains, Phase IV (KMG-IV): sequencing the most valuable type-strain genomes for metagenomic binning, comparative biology and taxonomic classification.</title>
        <authorList>
            <person name="Goeker M."/>
        </authorList>
    </citation>
    <scope>NUCLEOTIDE SEQUENCE [LARGE SCALE GENOMIC DNA]</scope>
    <source>
        <strain evidence="6 7">DSM 28679</strain>
    </source>
</reference>
<organism evidence="6 7">
    <name type="scientific">Thiopseudomonas denitrificans</name>
    <dbReference type="NCBI Taxonomy" id="1501432"/>
    <lineage>
        <taxon>Bacteria</taxon>
        <taxon>Pseudomonadati</taxon>
        <taxon>Pseudomonadota</taxon>
        <taxon>Gammaproteobacteria</taxon>
        <taxon>Pseudomonadales</taxon>
        <taxon>Pseudomonadaceae</taxon>
        <taxon>Thiopseudomonas</taxon>
    </lineage>
</organism>
<dbReference type="EMBL" id="SNYK01000001">
    <property type="protein sequence ID" value="TDQ40019.1"/>
    <property type="molecule type" value="Genomic_DNA"/>
</dbReference>
<feature type="transmembrane region" description="Helical" evidence="4">
    <location>
        <begin position="173"/>
        <end position="196"/>
    </location>
</feature>
<dbReference type="CDD" id="cd17478">
    <property type="entry name" value="MFS_FsR"/>
    <property type="match status" value="1"/>
</dbReference>
<evidence type="ECO:0000256" key="1">
    <source>
        <dbReference type="ARBA" id="ARBA00022692"/>
    </source>
</evidence>
<feature type="transmembrane region" description="Helical" evidence="4">
    <location>
        <begin position="50"/>
        <end position="70"/>
    </location>
</feature>
<keyword evidence="1 4" id="KW-0812">Transmembrane</keyword>
<feature type="transmembrane region" description="Helical" evidence="4">
    <location>
        <begin position="82"/>
        <end position="101"/>
    </location>
</feature>
<dbReference type="InterPro" id="IPR036259">
    <property type="entry name" value="MFS_trans_sf"/>
</dbReference>
<dbReference type="AlphaFoldDB" id="A0A4R6U5V1"/>
<accession>A0A4R6U5V1</accession>
<evidence type="ECO:0000313" key="6">
    <source>
        <dbReference type="EMBL" id="TDQ40019.1"/>
    </source>
</evidence>
<proteinExistence type="predicted"/>
<comment type="caution">
    <text evidence="6">The sequence shown here is derived from an EMBL/GenBank/DDBJ whole genome shotgun (WGS) entry which is preliminary data.</text>
</comment>
<dbReference type="Pfam" id="PF07690">
    <property type="entry name" value="MFS_1"/>
    <property type="match status" value="1"/>
</dbReference>
<evidence type="ECO:0000256" key="2">
    <source>
        <dbReference type="ARBA" id="ARBA00022989"/>
    </source>
</evidence>
<evidence type="ECO:0000256" key="3">
    <source>
        <dbReference type="ARBA" id="ARBA00023136"/>
    </source>
</evidence>
<keyword evidence="3 4" id="KW-0472">Membrane</keyword>
<dbReference type="InterPro" id="IPR020846">
    <property type="entry name" value="MFS_dom"/>
</dbReference>
<dbReference type="PANTHER" id="PTHR43129:SF1">
    <property type="entry name" value="FOSMIDOMYCIN RESISTANCE PROTEIN"/>
    <property type="match status" value="1"/>
</dbReference>
<dbReference type="InterPro" id="IPR011701">
    <property type="entry name" value="MFS"/>
</dbReference>
<dbReference type="InterPro" id="IPR022324">
    <property type="entry name" value="Bacilysin_exporter_BacE_put"/>
</dbReference>
<feature type="transmembrane region" description="Helical" evidence="4">
    <location>
        <begin position="222"/>
        <end position="240"/>
    </location>
</feature>
<dbReference type="PROSITE" id="PS50850">
    <property type="entry name" value="MFS"/>
    <property type="match status" value="1"/>
</dbReference>
<keyword evidence="7" id="KW-1185">Reference proteome</keyword>
<feature type="transmembrane region" description="Helical" evidence="4">
    <location>
        <begin position="107"/>
        <end position="125"/>
    </location>
</feature>